<dbReference type="Pfam" id="PF01915">
    <property type="entry name" value="Glyco_hydro_3_C"/>
    <property type="match status" value="1"/>
</dbReference>
<dbReference type="PRINTS" id="PR00133">
    <property type="entry name" value="GLHYDRLASE3"/>
</dbReference>
<accession>A0A1K1SGH0</accession>
<dbReference type="OrthoDB" id="9803863at2"/>
<dbReference type="GO" id="GO:0008422">
    <property type="term" value="F:beta-glucosidase activity"/>
    <property type="evidence" value="ECO:0007669"/>
    <property type="project" value="TreeGrafter"/>
</dbReference>
<dbReference type="InterPro" id="IPR017853">
    <property type="entry name" value="GH"/>
</dbReference>
<gene>
    <name evidence="3" type="ORF">SAMN04489730_5650</name>
</gene>
<dbReference type="FunFam" id="3.20.20.300:FF:000011">
    <property type="entry name" value="Glycosyl hydrolase"/>
    <property type="match status" value="1"/>
</dbReference>
<dbReference type="InterPro" id="IPR002772">
    <property type="entry name" value="Glyco_hydro_3_C"/>
</dbReference>
<dbReference type="Gene3D" id="3.40.50.1700">
    <property type="entry name" value="Glycoside hydrolase family 3 C-terminal domain"/>
    <property type="match status" value="1"/>
</dbReference>
<dbReference type="RefSeq" id="WP_072479100.1">
    <property type="nucleotide sequence ID" value="NZ_FPJG01000006.1"/>
</dbReference>
<keyword evidence="1" id="KW-0378">Hydrolase</keyword>
<dbReference type="GO" id="GO:0009251">
    <property type="term" value="P:glucan catabolic process"/>
    <property type="evidence" value="ECO:0007669"/>
    <property type="project" value="TreeGrafter"/>
</dbReference>
<sequence>MTTQPSTSPEPWRDPTADAGERVRALMARMTLREKLAQLYGIWVGIDSAGEVAPHQHDFDDPAVDFDDLVRHGIGQLTRVFGTRPVDPLIGAHSLARTQRQIVSSGRFGIPAVVHEECLTGLAAWQATIYPAPLSWGATFDPDLVRRMAERIGRTMRGLGVHQGLAPVLDVARDLRWGRVEETIGEDPYLVGTIGSAYVAGLESAGIVATLKHFVGYSASRAGRNLAPVSAGPREVADVLLPPFELALRAGARSVMSAYNDTDGVPAAADAALLTDLLRDTYGFTGTVVADYFGVAFLHRLHHVAADRGDAAGQALTAGVDVELPTMDCYGEPLLAAVEGGAVDAAAVDRALERVLRQKCELGLLDADWAPEVPEEIDLDDADSRALAREVAEESIVLLHNDGTLPLSPGAKIAVVGPRADTPGAMLGCYSFPLHVGVHHPDVPFGVEVPTVVEALRSSFDVTYALGCPVTGGDDDGIAEAVAACADASVCVAVLGDRAGLFGGGTSGEGCDAPDLRLPGRQEELLEALLATGKPVVVVLLSGRPYELSRQIDRLAAVVCGFYPGEEGAPALAGVLSGRINPSGRLPVSFPGTGASQPSTYLAAPLGRRSEVSTVDPTALFPFGHGLSYAPATWVDVSATGSLWPTDGVCRVRVTLRNDHAVATTEVVQVYLHDPVAEVARPERQLIAARRVPLDPGATVVVEIGLHADLTSYTGRAGQRVVDPGDVELRVGTSSERFEATLHCTLTGRRRHVGFDRVLTPEFGS</sequence>
<dbReference type="Gene3D" id="3.20.20.300">
    <property type="entry name" value="Glycoside hydrolase, family 3, N-terminal domain"/>
    <property type="match status" value="1"/>
</dbReference>
<dbReference type="PANTHER" id="PTHR30620">
    <property type="entry name" value="PERIPLASMIC BETA-GLUCOSIDASE-RELATED"/>
    <property type="match status" value="1"/>
</dbReference>
<dbReference type="AlphaFoldDB" id="A0A1K1SGH0"/>
<dbReference type="SUPFAM" id="SSF52279">
    <property type="entry name" value="Beta-D-glucan exohydrolase, C-terminal domain"/>
    <property type="match status" value="1"/>
</dbReference>
<dbReference type="Gene3D" id="2.60.40.10">
    <property type="entry name" value="Immunoglobulins"/>
    <property type="match status" value="1"/>
</dbReference>
<name>A0A1K1SGH0_9PSEU</name>
<evidence type="ECO:0000256" key="1">
    <source>
        <dbReference type="ARBA" id="ARBA00022801"/>
    </source>
</evidence>
<keyword evidence="4" id="KW-1185">Reference proteome</keyword>
<dbReference type="STRING" id="546364.SAMN04489730_5650"/>
<dbReference type="EMBL" id="FPJG01000006">
    <property type="protein sequence ID" value="SFW83472.1"/>
    <property type="molecule type" value="Genomic_DNA"/>
</dbReference>
<dbReference type="InterPro" id="IPR036962">
    <property type="entry name" value="Glyco_hydro_3_N_sf"/>
</dbReference>
<dbReference type="InterPro" id="IPR013783">
    <property type="entry name" value="Ig-like_fold"/>
</dbReference>
<reference evidence="4" key="1">
    <citation type="submission" date="2016-11" db="EMBL/GenBank/DDBJ databases">
        <authorList>
            <person name="Varghese N."/>
            <person name="Submissions S."/>
        </authorList>
    </citation>
    <scope>NUCLEOTIDE SEQUENCE [LARGE SCALE GENOMIC DNA]</scope>
    <source>
        <strain evidence="4">DSM 44671</strain>
    </source>
</reference>
<protein>
    <submittedName>
        <fullName evidence="3">Beta-glucosidase</fullName>
    </submittedName>
</protein>
<proteinExistence type="predicted"/>
<dbReference type="Pfam" id="PF00933">
    <property type="entry name" value="Glyco_hydro_3"/>
    <property type="match status" value="1"/>
</dbReference>
<dbReference type="SUPFAM" id="SSF51445">
    <property type="entry name" value="(Trans)glycosidases"/>
    <property type="match status" value="1"/>
</dbReference>
<feature type="domain" description="Fibronectin type III-like" evidence="2">
    <location>
        <begin position="666"/>
        <end position="735"/>
    </location>
</feature>
<dbReference type="Pfam" id="PF14310">
    <property type="entry name" value="Fn3-like"/>
    <property type="match status" value="1"/>
</dbReference>
<dbReference type="PANTHER" id="PTHR30620:SF123">
    <property type="entry name" value="BETA-XYLOSIDASE"/>
    <property type="match status" value="1"/>
</dbReference>
<dbReference type="Proteomes" id="UP000182740">
    <property type="component" value="Unassembled WGS sequence"/>
</dbReference>
<dbReference type="SMART" id="SM01217">
    <property type="entry name" value="Fn3_like"/>
    <property type="match status" value="1"/>
</dbReference>
<evidence type="ECO:0000313" key="3">
    <source>
        <dbReference type="EMBL" id="SFW83472.1"/>
    </source>
</evidence>
<organism evidence="3 4">
    <name type="scientific">Amycolatopsis australiensis</name>
    <dbReference type="NCBI Taxonomy" id="546364"/>
    <lineage>
        <taxon>Bacteria</taxon>
        <taxon>Bacillati</taxon>
        <taxon>Actinomycetota</taxon>
        <taxon>Actinomycetes</taxon>
        <taxon>Pseudonocardiales</taxon>
        <taxon>Pseudonocardiaceae</taxon>
        <taxon>Amycolatopsis</taxon>
    </lineage>
</organism>
<dbReference type="InterPro" id="IPR036881">
    <property type="entry name" value="Glyco_hydro_3_C_sf"/>
</dbReference>
<evidence type="ECO:0000313" key="4">
    <source>
        <dbReference type="Proteomes" id="UP000182740"/>
    </source>
</evidence>
<dbReference type="InterPro" id="IPR026891">
    <property type="entry name" value="Fn3-like"/>
</dbReference>
<dbReference type="InterPro" id="IPR051915">
    <property type="entry name" value="Cellulose_Degrad_GH3"/>
</dbReference>
<evidence type="ECO:0000259" key="2">
    <source>
        <dbReference type="SMART" id="SM01217"/>
    </source>
</evidence>
<dbReference type="InterPro" id="IPR001764">
    <property type="entry name" value="Glyco_hydro_3_N"/>
</dbReference>